<dbReference type="EMBL" id="LOCL01000058">
    <property type="protein sequence ID" value="KUF14570.1"/>
    <property type="molecule type" value="Genomic_DNA"/>
</dbReference>
<evidence type="ECO:0000256" key="3">
    <source>
        <dbReference type="ARBA" id="ARBA00023125"/>
    </source>
</evidence>
<keyword evidence="2" id="KW-0805">Transcription regulation</keyword>
<reference evidence="7 8" key="1">
    <citation type="submission" date="2015-12" db="EMBL/GenBank/DDBJ databases">
        <title>Draft genome sequence of Streptomyces silvensis ATCC 53525, a producer of novel hormone antagonists.</title>
        <authorList>
            <person name="Johnston C.W."/>
            <person name="Li Y."/>
            <person name="Magarvey N.A."/>
        </authorList>
    </citation>
    <scope>NUCLEOTIDE SEQUENCE [LARGE SCALE GENOMIC DNA]</scope>
    <source>
        <strain evidence="7 8">ATCC 53525</strain>
    </source>
</reference>
<name>A0A0W7WVF4_9ACTN</name>
<dbReference type="InterPro" id="IPR050109">
    <property type="entry name" value="HTH-type_TetR-like_transc_reg"/>
</dbReference>
<dbReference type="InterPro" id="IPR039538">
    <property type="entry name" value="BetI_C"/>
</dbReference>
<dbReference type="Pfam" id="PF00440">
    <property type="entry name" value="TetR_N"/>
    <property type="match status" value="1"/>
</dbReference>
<evidence type="ECO:0000256" key="1">
    <source>
        <dbReference type="ARBA" id="ARBA00022491"/>
    </source>
</evidence>
<evidence type="ECO:0000256" key="2">
    <source>
        <dbReference type="ARBA" id="ARBA00023015"/>
    </source>
</evidence>
<dbReference type="AlphaFoldDB" id="A0A0W7WVF4"/>
<keyword evidence="3 5" id="KW-0238">DNA-binding</keyword>
<dbReference type="GO" id="GO:0003700">
    <property type="term" value="F:DNA-binding transcription factor activity"/>
    <property type="evidence" value="ECO:0007669"/>
    <property type="project" value="TreeGrafter"/>
</dbReference>
<gene>
    <name evidence="7" type="ORF">AT728_28465</name>
</gene>
<evidence type="ECO:0000259" key="6">
    <source>
        <dbReference type="PROSITE" id="PS50977"/>
    </source>
</evidence>
<dbReference type="PANTHER" id="PTHR30055">
    <property type="entry name" value="HTH-TYPE TRANSCRIPTIONAL REGULATOR RUTR"/>
    <property type="match status" value="1"/>
</dbReference>
<keyword evidence="8" id="KW-1185">Reference proteome</keyword>
<dbReference type="SUPFAM" id="SSF46689">
    <property type="entry name" value="Homeodomain-like"/>
    <property type="match status" value="1"/>
</dbReference>
<evidence type="ECO:0000256" key="5">
    <source>
        <dbReference type="PROSITE-ProRule" id="PRU00335"/>
    </source>
</evidence>
<dbReference type="Proteomes" id="UP000054804">
    <property type="component" value="Unassembled WGS sequence"/>
</dbReference>
<accession>A0A0W7WVF4</accession>
<evidence type="ECO:0000313" key="7">
    <source>
        <dbReference type="EMBL" id="KUF14570.1"/>
    </source>
</evidence>
<dbReference type="STRING" id="1765722.AT728_28465"/>
<keyword evidence="1" id="KW-0678">Repressor</keyword>
<dbReference type="SUPFAM" id="SSF48498">
    <property type="entry name" value="Tetracyclin repressor-like, C-terminal domain"/>
    <property type="match status" value="1"/>
</dbReference>
<dbReference type="InterPro" id="IPR009057">
    <property type="entry name" value="Homeodomain-like_sf"/>
</dbReference>
<dbReference type="RefSeq" id="WP_058851080.1">
    <property type="nucleotide sequence ID" value="NZ_LOCL01000058.1"/>
</dbReference>
<feature type="domain" description="HTH tetR-type" evidence="6">
    <location>
        <begin position="8"/>
        <end position="68"/>
    </location>
</feature>
<dbReference type="Pfam" id="PF13977">
    <property type="entry name" value="TetR_C_6"/>
    <property type="match status" value="1"/>
</dbReference>
<dbReference type="OrthoDB" id="9816296at2"/>
<sequence length="201" mass="21751">MPKQVDYEERRRRIADSVCSLIARSGMEAVSLRDVAADAGVSMGAVQRCFRTKDEMLLFALEHISARVGARAHTRLAQSPEPRSAATLLARTLSAIALADPEDRTDAQVWLAFVAHAAVSEPLAAVLCQTYTDLHDLLVWLIGYGKDTGEFRADADPELAARTLLALADGLTAHVLVGHRTPESAHDLLSRYAEGLAAPPR</sequence>
<feature type="DNA-binding region" description="H-T-H motif" evidence="5">
    <location>
        <begin position="31"/>
        <end position="50"/>
    </location>
</feature>
<evidence type="ECO:0000256" key="4">
    <source>
        <dbReference type="ARBA" id="ARBA00023163"/>
    </source>
</evidence>
<dbReference type="InterPro" id="IPR036271">
    <property type="entry name" value="Tet_transcr_reg_TetR-rel_C_sf"/>
</dbReference>
<keyword evidence="4" id="KW-0804">Transcription</keyword>
<dbReference type="Gene3D" id="1.10.357.10">
    <property type="entry name" value="Tetracycline Repressor, domain 2"/>
    <property type="match status" value="1"/>
</dbReference>
<dbReference type="InterPro" id="IPR001647">
    <property type="entry name" value="HTH_TetR"/>
</dbReference>
<evidence type="ECO:0000313" key="8">
    <source>
        <dbReference type="Proteomes" id="UP000054804"/>
    </source>
</evidence>
<dbReference type="PANTHER" id="PTHR30055:SF234">
    <property type="entry name" value="HTH-TYPE TRANSCRIPTIONAL REGULATOR BETI"/>
    <property type="match status" value="1"/>
</dbReference>
<proteinExistence type="predicted"/>
<protein>
    <submittedName>
        <fullName evidence="7">TetR family transcriptional regulator</fullName>
    </submittedName>
</protein>
<comment type="caution">
    <text evidence="7">The sequence shown here is derived from an EMBL/GenBank/DDBJ whole genome shotgun (WGS) entry which is preliminary data.</text>
</comment>
<dbReference type="PROSITE" id="PS50977">
    <property type="entry name" value="HTH_TETR_2"/>
    <property type="match status" value="1"/>
</dbReference>
<organism evidence="7 8">
    <name type="scientific">Streptomyces silvensis</name>
    <dbReference type="NCBI Taxonomy" id="1765722"/>
    <lineage>
        <taxon>Bacteria</taxon>
        <taxon>Bacillati</taxon>
        <taxon>Actinomycetota</taxon>
        <taxon>Actinomycetes</taxon>
        <taxon>Kitasatosporales</taxon>
        <taxon>Streptomycetaceae</taxon>
        <taxon>Streptomyces</taxon>
    </lineage>
</organism>
<dbReference type="GO" id="GO:0000976">
    <property type="term" value="F:transcription cis-regulatory region binding"/>
    <property type="evidence" value="ECO:0007669"/>
    <property type="project" value="TreeGrafter"/>
</dbReference>